<protein>
    <submittedName>
        <fullName evidence="2">Uncharacterized protein</fullName>
    </submittedName>
</protein>
<evidence type="ECO:0000313" key="2">
    <source>
        <dbReference type="EMBL" id="ATE87017.1"/>
    </source>
</evidence>
<feature type="compositionally biased region" description="Basic and acidic residues" evidence="1">
    <location>
        <begin position="56"/>
        <end position="79"/>
    </location>
</feature>
<feature type="region of interest" description="Disordered" evidence="1">
    <location>
        <begin position="56"/>
        <end position="110"/>
    </location>
</feature>
<dbReference type="GeneID" id="65099780"/>
<sequence>MDKKHFYVKADPDHIDLKDLFGGEYVKELGLWKFRKEMQQQVDEFLDDSSYESEEDCVRARVNSGDKDKSKDISKSPETKRKRTRLHRANSFSIADSTDEECESDHENYRRSRKNIKNLKVADNIEKEMGM</sequence>
<accession>A0A291B0H9</accession>
<reference evidence="2" key="1">
    <citation type="journal article" date="2017" name="Arch. Virol.">
        <title>Complete genome sequence of shrimp hemocyte iridescent virus (SHIV) isolated from white leg shrimp, Litopenaeus vannamei.</title>
        <authorList>
            <person name="Qiu L."/>
            <person name="Chen M.M."/>
            <person name="Wang R.Y."/>
            <person name="Wan X.Y."/>
            <person name="Li C."/>
            <person name="Zhang Q.L."/>
            <person name="Dong X."/>
            <person name="Yang B."/>
            <person name="Xiang J.H."/>
            <person name="Huang J."/>
        </authorList>
    </citation>
    <scope>NUCLEOTIDE SEQUENCE [LARGE SCALE GENOMIC DNA]</scope>
    <source>
        <strain evidence="2">20141215</strain>
    </source>
</reference>
<evidence type="ECO:0000313" key="3">
    <source>
        <dbReference type="Proteomes" id="UP000297192"/>
    </source>
</evidence>
<dbReference type="RefSeq" id="YP_010084760.1">
    <property type="nucleotide sequence ID" value="NC_055165.1"/>
</dbReference>
<dbReference type="Proteomes" id="UP000297192">
    <property type="component" value="Segment"/>
</dbReference>
<gene>
    <name evidence="2" type="primary">8L</name>
</gene>
<organism evidence="2">
    <name type="scientific">Shrimp hemocyte iridescent virus</name>
    <dbReference type="NCBI Taxonomy" id="2039780"/>
    <lineage>
        <taxon>Viruses</taxon>
        <taxon>Varidnaviria</taxon>
        <taxon>Bamfordvirae</taxon>
        <taxon>Nucleocytoviricota</taxon>
        <taxon>Megaviricetes</taxon>
        <taxon>Pimascovirales</taxon>
        <taxon>Pimascovirales incertae sedis</taxon>
        <taxon>Iridoviridae</taxon>
        <taxon>Betairidovirinae</taxon>
        <taxon>Decapodiridovirus</taxon>
        <taxon>Decapodiridovirus litopenaeus1</taxon>
        <taxon>Decapod iridescent virus 1</taxon>
    </lineage>
</organism>
<reference evidence="2" key="2">
    <citation type="journal article" date="2017" name="Sci. Rep.">
        <title>Characterization of a new member of Iridoviridae, Shrimp hemocyte iridescent virus (SHIV), found in white leg shrimp (Litopenaeus vannamei).</title>
        <authorList>
            <person name="Qiu L."/>
            <person name="Chen M.M."/>
            <person name="Wan X.Y."/>
            <person name="Li C."/>
            <person name="Zhang Q.L."/>
            <person name="Wang R.Y."/>
            <person name="Cheng D.Y."/>
            <person name="Dong X."/>
            <person name="Yang B."/>
            <person name="Wang X.H."/>
            <person name="Xiang J.H."/>
            <person name="Huang J."/>
        </authorList>
    </citation>
    <scope>NUCLEOTIDE SEQUENCE [LARGE SCALE GENOMIC DNA]</scope>
    <source>
        <strain evidence="2">20141215</strain>
    </source>
</reference>
<proteinExistence type="predicted"/>
<keyword evidence="3" id="KW-1185">Reference proteome</keyword>
<dbReference type="EMBL" id="MF599468">
    <property type="protein sequence ID" value="ATE87017.1"/>
    <property type="molecule type" value="Genomic_DNA"/>
</dbReference>
<name>A0A291B0H9_9VIRU</name>
<evidence type="ECO:0000256" key="1">
    <source>
        <dbReference type="SAM" id="MobiDB-lite"/>
    </source>
</evidence>
<dbReference type="KEGG" id="vg:65099780"/>